<dbReference type="Gene3D" id="1.10.8.60">
    <property type="match status" value="1"/>
</dbReference>
<comment type="caution">
    <text evidence="8">The sequence shown here is derived from an EMBL/GenBank/DDBJ whole genome shotgun (WGS) entry which is preliminary data.</text>
</comment>
<dbReference type="InterPro" id="IPR049078">
    <property type="entry name" value="T7SS_EccA1-like_N"/>
</dbReference>
<dbReference type="InterPro" id="IPR003593">
    <property type="entry name" value="AAA+_ATPase"/>
</dbReference>
<dbReference type="SUPFAM" id="SSF52540">
    <property type="entry name" value="P-loop containing nucleoside triphosphate hydrolases"/>
    <property type="match status" value="1"/>
</dbReference>
<dbReference type="InterPro" id="IPR027417">
    <property type="entry name" value="P-loop_NTPase"/>
</dbReference>
<dbReference type="Gene3D" id="1.25.40.10">
    <property type="entry name" value="Tetratricopeptide repeat domain"/>
    <property type="match status" value="1"/>
</dbReference>
<dbReference type="NCBIfam" id="TIGR03922">
    <property type="entry name" value="T7SS_EccA"/>
    <property type="match status" value="1"/>
</dbReference>
<feature type="region of interest" description="Disordered" evidence="6">
    <location>
        <begin position="282"/>
        <end position="303"/>
    </location>
</feature>
<evidence type="ECO:0000256" key="6">
    <source>
        <dbReference type="SAM" id="MobiDB-lite"/>
    </source>
</evidence>
<protein>
    <submittedName>
        <fullName evidence="8">Type VII secretion AAA-ATPase EccA</fullName>
    </submittedName>
</protein>
<dbReference type="InterPro" id="IPR000641">
    <property type="entry name" value="CbxX/CfxQ"/>
</dbReference>
<dbReference type="Gene3D" id="3.40.50.300">
    <property type="entry name" value="P-loop containing nucleotide triphosphate hydrolases"/>
    <property type="match status" value="1"/>
</dbReference>
<evidence type="ECO:0000313" key="9">
    <source>
        <dbReference type="Proteomes" id="UP001142153"/>
    </source>
</evidence>
<dbReference type="Proteomes" id="UP001142153">
    <property type="component" value="Unassembled WGS sequence"/>
</dbReference>
<proteinExistence type="inferred from homology"/>
<dbReference type="InterPro" id="IPR003959">
    <property type="entry name" value="ATPase_AAA_core"/>
</dbReference>
<dbReference type="PRINTS" id="PR00819">
    <property type="entry name" value="CBXCFQXSUPER"/>
</dbReference>
<evidence type="ECO:0000259" key="7">
    <source>
        <dbReference type="SMART" id="SM00382"/>
    </source>
</evidence>
<organism evidence="8 9">
    <name type="scientific">Mycobacterium hippophais</name>
    <dbReference type="NCBI Taxonomy" id="3016340"/>
    <lineage>
        <taxon>Bacteria</taxon>
        <taxon>Bacillati</taxon>
        <taxon>Actinomycetota</taxon>
        <taxon>Actinomycetes</taxon>
        <taxon>Mycobacteriales</taxon>
        <taxon>Mycobacteriaceae</taxon>
        <taxon>Mycobacterium</taxon>
    </lineage>
</organism>
<dbReference type="Pfam" id="PF17866">
    <property type="entry name" value="AAA_lid_6"/>
    <property type="match status" value="1"/>
</dbReference>
<evidence type="ECO:0000256" key="3">
    <source>
        <dbReference type="ARBA" id="ARBA00022490"/>
    </source>
</evidence>
<dbReference type="Pfam" id="PF21545">
    <property type="entry name" value="T7SS_EccA1_N"/>
    <property type="match status" value="1"/>
</dbReference>
<reference evidence="8" key="1">
    <citation type="submission" date="2022-12" db="EMBL/GenBank/DDBJ databases">
        <authorList>
            <person name="Deng Y."/>
            <person name="Zhang Y.-Q."/>
        </authorList>
    </citation>
    <scope>NUCLEOTIDE SEQUENCE</scope>
    <source>
        <strain evidence="8">CPCC 205372</strain>
    </source>
</reference>
<accession>A0ABT4PUN3</accession>
<dbReference type="PANTHER" id="PTHR43392">
    <property type="entry name" value="AAA-TYPE ATPASE FAMILY PROTEIN / ANKYRIN REPEAT FAMILY PROTEIN"/>
    <property type="match status" value="1"/>
</dbReference>
<dbReference type="EMBL" id="JAPZPY010000006">
    <property type="protein sequence ID" value="MCZ8380199.1"/>
    <property type="molecule type" value="Genomic_DNA"/>
</dbReference>
<feature type="domain" description="AAA+ ATPase" evidence="7">
    <location>
        <begin position="353"/>
        <end position="494"/>
    </location>
</feature>
<keyword evidence="3" id="KW-0963">Cytoplasm</keyword>
<evidence type="ECO:0000256" key="1">
    <source>
        <dbReference type="ARBA" id="ARBA00004496"/>
    </source>
</evidence>
<dbReference type="InterPro" id="IPR023835">
    <property type="entry name" value="T7SS_EccA"/>
</dbReference>
<evidence type="ECO:0000256" key="4">
    <source>
        <dbReference type="ARBA" id="ARBA00022741"/>
    </source>
</evidence>
<evidence type="ECO:0000256" key="5">
    <source>
        <dbReference type="ARBA" id="ARBA00022840"/>
    </source>
</evidence>
<sequence>MSERTRDARRVFDAGVLSLGIPINGVEAERDVEYARLAFQRATEYDPDMCDAWLGRIAAGDNGPQTIYHLWRTSTTTLFREQRRLGLSPRALSGRFQTHLYLDYDLSSFTEIWLAYASSLIDGKDFGEAEKTLDELDRIRTRMAGGDAQSAEICAYMRGVLNFVTQRWPDVLTALATSPEFADPYIGAGANLMVGTACAQIGLFGEAIRRLERAAEGPIPGARQAADFCRGLTLREMGREDDARALFERLYSEDPEFSANALALRDPKYRLVITDKETIDSRTDRWDPASARPRSEIEREERDERNVDFLRDAQEELDRQVGLADVKKQVAKLRSTAKLEKVREDKGLSASPRSLHLAFTGPPGTGKTTIARVIAKIYCGLGLLKTPTVVEATRADFVGQHLGSTAIKTSELIDRALDGVLFIDEAYTLIQSGLSGGDAFGREAVDTLLARMEDDRDRLVVIIAGYDNEIDRFLAANEGLSSRFSRRIRFRSYGPTELGDIARVIAKRRDSDFTEAAYQELVAACAGLCETESVDMTGARRSNIDIAGNGRFVRNVVESAEEERAFRLGEDPDVDLEALTEEMLRRIEVTDVQAGLRNVLEMHRAAG</sequence>
<gene>
    <name evidence="8" type="primary">eccA</name>
    <name evidence="8" type="ORF">O6P37_15105</name>
</gene>
<evidence type="ECO:0000313" key="8">
    <source>
        <dbReference type="EMBL" id="MCZ8380199.1"/>
    </source>
</evidence>
<dbReference type="InterPro" id="IPR041627">
    <property type="entry name" value="AAA_lid_6"/>
</dbReference>
<dbReference type="Pfam" id="PF00004">
    <property type="entry name" value="AAA"/>
    <property type="match status" value="1"/>
</dbReference>
<dbReference type="InterPro" id="IPR050773">
    <property type="entry name" value="CbxX/CfxQ_RuBisCO_ESX"/>
</dbReference>
<dbReference type="RefSeq" id="WP_269894855.1">
    <property type="nucleotide sequence ID" value="NZ_JAPZPY010000006.1"/>
</dbReference>
<dbReference type="SUPFAM" id="SSF48452">
    <property type="entry name" value="TPR-like"/>
    <property type="match status" value="1"/>
</dbReference>
<dbReference type="PANTHER" id="PTHR43392:SF2">
    <property type="entry name" value="AAA-TYPE ATPASE FAMILY PROTEIN _ ANKYRIN REPEAT FAMILY PROTEIN"/>
    <property type="match status" value="1"/>
</dbReference>
<keyword evidence="4" id="KW-0547">Nucleotide-binding</keyword>
<keyword evidence="9" id="KW-1185">Reference proteome</keyword>
<dbReference type="InterPro" id="IPR011990">
    <property type="entry name" value="TPR-like_helical_dom_sf"/>
</dbReference>
<dbReference type="SMART" id="SM00382">
    <property type="entry name" value="AAA"/>
    <property type="match status" value="1"/>
</dbReference>
<keyword evidence="5" id="KW-0067">ATP-binding</keyword>
<comment type="subcellular location">
    <subcellularLocation>
        <location evidence="1">Cytoplasm</location>
    </subcellularLocation>
</comment>
<comment type="similarity">
    <text evidence="2">Belongs to the CbxX/CfxQ family.</text>
</comment>
<evidence type="ECO:0000256" key="2">
    <source>
        <dbReference type="ARBA" id="ARBA00010378"/>
    </source>
</evidence>
<name>A0ABT4PUN3_9MYCO</name>